<dbReference type="AlphaFoldDB" id="A0ABD3NRN8"/>
<dbReference type="EMBL" id="JABMIG020000453">
    <property type="protein sequence ID" value="KAL3777306.1"/>
    <property type="molecule type" value="Genomic_DNA"/>
</dbReference>
<protein>
    <submittedName>
        <fullName evidence="1">Uncharacterized protein</fullName>
    </submittedName>
</protein>
<organism evidence="1 2">
    <name type="scientific">Cyclotella cryptica</name>
    <dbReference type="NCBI Taxonomy" id="29204"/>
    <lineage>
        <taxon>Eukaryota</taxon>
        <taxon>Sar</taxon>
        <taxon>Stramenopiles</taxon>
        <taxon>Ochrophyta</taxon>
        <taxon>Bacillariophyta</taxon>
        <taxon>Coscinodiscophyceae</taxon>
        <taxon>Thalassiosirophycidae</taxon>
        <taxon>Stephanodiscales</taxon>
        <taxon>Stephanodiscaceae</taxon>
        <taxon>Cyclotella</taxon>
    </lineage>
</organism>
<dbReference type="Proteomes" id="UP001516023">
    <property type="component" value="Unassembled WGS sequence"/>
</dbReference>
<keyword evidence="2" id="KW-1185">Reference proteome</keyword>
<name>A0ABD3NRN8_9STRA</name>
<proteinExistence type="predicted"/>
<sequence>MRCDSSAKRADADLVKNSIYFSSQITAIYIALTGDGSPLDPMADPRVDLPPAGITPNVTTREKGSTRLFFLSSSRLPLPKVIVLLGLLVLVGLFMETSVPESRPNDKVKTLPEMTEQNSTSMLRHAWLEERRQSCQLVYILGVEGVGHHGFEPIIKHLARIQKDTLSNIPYDLVNNDMKKRNNFLFALYGQYNINLAKQNGEILPMGYNHTPPLDDPRLVEQLFAQSCPRDGKKHVIIDWHSFPSGLFSATRPFRVRRQKDWMNMSSSEIATSKSALNHPFNLTAFYVAYSRYADIKFIVLHRPYLETIASHANWDSTPIIHSEITRGFIYILRRFLDKYAVDTTTGDRLWHLVCTQKMSTNFYDNNETRVELARRRFVEELTKFLNWPINECPNCFDAWRESTKDHMAILGDYATAVKHHAESLKGLWPPATHGEQCNI</sequence>
<gene>
    <name evidence="1" type="ORF">HJC23_008908</name>
</gene>
<comment type="caution">
    <text evidence="1">The sequence shown here is derived from an EMBL/GenBank/DDBJ whole genome shotgun (WGS) entry which is preliminary data.</text>
</comment>
<evidence type="ECO:0000313" key="1">
    <source>
        <dbReference type="EMBL" id="KAL3777306.1"/>
    </source>
</evidence>
<evidence type="ECO:0000313" key="2">
    <source>
        <dbReference type="Proteomes" id="UP001516023"/>
    </source>
</evidence>
<reference evidence="1 2" key="1">
    <citation type="journal article" date="2020" name="G3 (Bethesda)">
        <title>Improved Reference Genome for Cyclotella cryptica CCMP332, a Model for Cell Wall Morphogenesis, Salinity Adaptation, and Lipid Production in Diatoms (Bacillariophyta).</title>
        <authorList>
            <person name="Roberts W.R."/>
            <person name="Downey K.M."/>
            <person name="Ruck E.C."/>
            <person name="Traller J.C."/>
            <person name="Alverson A.J."/>
        </authorList>
    </citation>
    <scope>NUCLEOTIDE SEQUENCE [LARGE SCALE GENOMIC DNA]</scope>
    <source>
        <strain evidence="1 2">CCMP332</strain>
    </source>
</reference>
<accession>A0ABD3NRN8</accession>